<evidence type="ECO:0000313" key="3">
    <source>
        <dbReference type="Proteomes" id="UP000001817"/>
    </source>
</evidence>
<keyword evidence="3" id="KW-1185">Reference proteome</keyword>
<organism evidence="2 3">
    <name type="scientific">Paraburkholderia xenovorans (strain LB400)</name>
    <dbReference type="NCBI Taxonomy" id="266265"/>
    <lineage>
        <taxon>Bacteria</taxon>
        <taxon>Pseudomonadati</taxon>
        <taxon>Pseudomonadota</taxon>
        <taxon>Betaproteobacteria</taxon>
        <taxon>Burkholderiales</taxon>
        <taxon>Burkholderiaceae</taxon>
        <taxon>Paraburkholderia</taxon>
    </lineage>
</organism>
<dbReference type="eggNOG" id="ENOG5032TW6">
    <property type="taxonomic scope" value="Bacteria"/>
</dbReference>
<name>Q13HP9_PARXL</name>
<dbReference type="AlphaFoldDB" id="Q13HP9"/>
<dbReference type="KEGG" id="bxe:Bxe_C0486"/>
<dbReference type="KEGG" id="bxb:DR64_7957"/>
<dbReference type="Gene3D" id="3.90.1720.10">
    <property type="entry name" value="endopeptidase domain like (from Nostoc punctiforme)"/>
    <property type="match status" value="1"/>
</dbReference>
<accession>Q13HP9</accession>
<feature type="chain" id="PRO_5004182230" description="Lipoprotein" evidence="1">
    <location>
        <begin position="25"/>
        <end position="231"/>
    </location>
</feature>
<dbReference type="Proteomes" id="UP000001817">
    <property type="component" value="Chromosome 3"/>
</dbReference>
<gene>
    <name evidence="2" type="ORF">Bxe_C0486</name>
</gene>
<dbReference type="EMBL" id="CP000272">
    <property type="protein sequence ID" value="ABE36390.1"/>
    <property type="molecule type" value="Genomic_DNA"/>
</dbReference>
<feature type="signal peptide" evidence="1">
    <location>
        <begin position="1"/>
        <end position="24"/>
    </location>
</feature>
<protein>
    <recommendedName>
        <fullName evidence="4">Lipoprotein</fullName>
    </recommendedName>
</protein>
<evidence type="ECO:0000313" key="2">
    <source>
        <dbReference type="EMBL" id="ABE36390.1"/>
    </source>
</evidence>
<keyword evidence="1" id="KW-0732">Signal</keyword>
<dbReference type="PROSITE" id="PS51257">
    <property type="entry name" value="PROKAR_LIPOPROTEIN"/>
    <property type="match status" value="1"/>
</dbReference>
<proteinExistence type="predicted"/>
<sequence length="231" mass="24959">MRTTIIYAALVVVLSLLMATGCTSGDSGSRLQGVSTTTIAEPCCGPISPAAQTILGMLDNSNVEHLWPNHRHINWETGEPDEPEGYAGPGKHTHCSAFAAAIGERLNVYMLRPPEHSQILLASAQTHWFNSPEGRGAGWFAIADLRQAQSLANQGKLVVVAYESPNLKTPGHIAIVRPSAISSDALRDRGPEVTQAGAENYLRIDARTAFAYHPGAWPEGVRYFGHDVPRR</sequence>
<evidence type="ECO:0000256" key="1">
    <source>
        <dbReference type="SAM" id="SignalP"/>
    </source>
</evidence>
<evidence type="ECO:0008006" key="4">
    <source>
        <dbReference type="Google" id="ProtNLM"/>
    </source>
</evidence>
<reference evidence="2 3" key="1">
    <citation type="journal article" date="2006" name="Proc. Natl. Acad. Sci. U.S.A.">
        <title>Burkholderia xenovorans LB400 harbors a multi-replicon, 9.73-Mbp genome shaped for versatility.</title>
        <authorList>
            <person name="Chain P.S."/>
            <person name="Denef V.J."/>
            <person name="Konstantinidis K.T."/>
            <person name="Vergez L.M."/>
            <person name="Agullo L."/>
            <person name="Reyes V.L."/>
            <person name="Hauser L."/>
            <person name="Cordova M."/>
            <person name="Gomez L."/>
            <person name="Gonzalez M."/>
            <person name="Land M."/>
            <person name="Lao V."/>
            <person name="Larimer F."/>
            <person name="LiPuma J.J."/>
            <person name="Mahenthiralingam E."/>
            <person name="Malfatti S.A."/>
            <person name="Marx C.J."/>
            <person name="Parnell J.J."/>
            <person name="Ramette A."/>
            <person name="Richardson P."/>
            <person name="Seeger M."/>
            <person name="Smith D."/>
            <person name="Spilker T."/>
            <person name="Sul W.J."/>
            <person name="Tsoi T.V."/>
            <person name="Ulrich L.E."/>
            <person name="Zhulin I.B."/>
            <person name="Tiedje J.M."/>
        </authorList>
    </citation>
    <scope>NUCLEOTIDE SEQUENCE [LARGE SCALE GENOMIC DNA]</scope>
    <source>
        <strain evidence="2 3">LB400</strain>
    </source>
</reference>